<keyword evidence="1" id="KW-1133">Transmembrane helix</keyword>
<keyword evidence="1" id="KW-0812">Transmembrane</keyword>
<keyword evidence="1" id="KW-0472">Membrane</keyword>
<name>E9FSZ3_DAPPU</name>
<accession>E9FSZ3</accession>
<dbReference type="EMBL" id="GL732524">
    <property type="protein sequence ID" value="EFX89277.1"/>
    <property type="molecule type" value="Genomic_DNA"/>
</dbReference>
<dbReference type="InterPro" id="IPR045860">
    <property type="entry name" value="Snake_toxin-like_sf"/>
</dbReference>
<keyword evidence="2" id="KW-0732">Signal</keyword>
<keyword evidence="5" id="KW-1185">Reference proteome</keyword>
<dbReference type="SUPFAM" id="SSF57302">
    <property type="entry name" value="Snake toxin-like"/>
    <property type="match status" value="1"/>
</dbReference>
<protein>
    <recommendedName>
        <fullName evidence="3">UPAR/Ly6 domain-containing protein</fullName>
    </recommendedName>
</protein>
<dbReference type="Proteomes" id="UP000000305">
    <property type="component" value="Unassembled WGS sequence"/>
</dbReference>
<dbReference type="HOGENOM" id="CLU_1724159_0_0_1"/>
<reference evidence="4 5" key="1">
    <citation type="journal article" date="2011" name="Science">
        <title>The ecoresponsive genome of Daphnia pulex.</title>
        <authorList>
            <person name="Colbourne J.K."/>
            <person name="Pfrender M.E."/>
            <person name="Gilbert D."/>
            <person name="Thomas W.K."/>
            <person name="Tucker A."/>
            <person name="Oakley T.H."/>
            <person name="Tokishita S."/>
            <person name="Aerts A."/>
            <person name="Arnold G.J."/>
            <person name="Basu M.K."/>
            <person name="Bauer D.J."/>
            <person name="Caceres C.E."/>
            <person name="Carmel L."/>
            <person name="Casola C."/>
            <person name="Choi J.H."/>
            <person name="Detter J.C."/>
            <person name="Dong Q."/>
            <person name="Dusheyko S."/>
            <person name="Eads B.D."/>
            <person name="Frohlich T."/>
            <person name="Geiler-Samerotte K.A."/>
            <person name="Gerlach D."/>
            <person name="Hatcher P."/>
            <person name="Jogdeo S."/>
            <person name="Krijgsveld J."/>
            <person name="Kriventseva E.V."/>
            <person name="Kultz D."/>
            <person name="Laforsch C."/>
            <person name="Lindquist E."/>
            <person name="Lopez J."/>
            <person name="Manak J.R."/>
            <person name="Muller J."/>
            <person name="Pangilinan J."/>
            <person name="Patwardhan R.P."/>
            <person name="Pitluck S."/>
            <person name="Pritham E.J."/>
            <person name="Rechtsteiner A."/>
            <person name="Rho M."/>
            <person name="Rogozin I.B."/>
            <person name="Sakarya O."/>
            <person name="Salamov A."/>
            <person name="Schaack S."/>
            <person name="Shapiro H."/>
            <person name="Shiga Y."/>
            <person name="Skalitzky C."/>
            <person name="Smith Z."/>
            <person name="Souvorov A."/>
            <person name="Sung W."/>
            <person name="Tang Z."/>
            <person name="Tsuchiya D."/>
            <person name="Tu H."/>
            <person name="Vos H."/>
            <person name="Wang M."/>
            <person name="Wolf Y.I."/>
            <person name="Yamagata H."/>
            <person name="Yamada T."/>
            <person name="Ye Y."/>
            <person name="Shaw J.R."/>
            <person name="Andrews J."/>
            <person name="Crease T.J."/>
            <person name="Tang H."/>
            <person name="Lucas S.M."/>
            <person name="Robertson H.M."/>
            <person name="Bork P."/>
            <person name="Koonin E.V."/>
            <person name="Zdobnov E.M."/>
            <person name="Grigoriev I.V."/>
            <person name="Lynch M."/>
            <person name="Boore J.L."/>
        </authorList>
    </citation>
    <scope>NUCLEOTIDE SEQUENCE [LARGE SCALE GENOMIC DNA]</scope>
</reference>
<evidence type="ECO:0000256" key="2">
    <source>
        <dbReference type="SAM" id="SignalP"/>
    </source>
</evidence>
<dbReference type="AlphaFoldDB" id="E9FSZ3"/>
<dbReference type="KEGG" id="dpx:DAPPUDRAFT_303010"/>
<sequence length="152" mass="16777">MMKVCFVCFALVLLSWTSRAQGIKCYECASNSLAKDENCETGVSRSAPKSCPATAKFCDYVKLKVETGLVTLSLVYRGCASEDSAWMPKNVGFEDKKMGIATISYRSCNKDLCNGDSWNNSMYNSSPGSRSFLYGHLFVLTILISLFSYSCL</sequence>
<feature type="transmembrane region" description="Helical" evidence="1">
    <location>
        <begin position="132"/>
        <end position="151"/>
    </location>
</feature>
<proteinExistence type="predicted"/>
<dbReference type="OrthoDB" id="6356322at2759"/>
<dbReference type="SMART" id="SM00134">
    <property type="entry name" value="LU"/>
    <property type="match status" value="1"/>
</dbReference>
<evidence type="ECO:0000313" key="4">
    <source>
        <dbReference type="EMBL" id="EFX89277.1"/>
    </source>
</evidence>
<evidence type="ECO:0000259" key="3">
    <source>
        <dbReference type="SMART" id="SM00134"/>
    </source>
</evidence>
<feature type="domain" description="UPAR/Ly6" evidence="3">
    <location>
        <begin position="23"/>
        <end position="121"/>
    </location>
</feature>
<evidence type="ECO:0000313" key="5">
    <source>
        <dbReference type="Proteomes" id="UP000000305"/>
    </source>
</evidence>
<organism evidence="4 5">
    <name type="scientific">Daphnia pulex</name>
    <name type="common">Water flea</name>
    <dbReference type="NCBI Taxonomy" id="6669"/>
    <lineage>
        <taxon>Eukaryota</taxon>
        <taxon>Metazoa</taxon>
        <taxon>Ecdysozoa</taxon>
        <taxon>Arthropoda</taxon>
        <taxon>Crustacea</taxon>
        <taxon>Branchiopoda</taxon>
        <taxon>Diplostraca</taxon>
        <taxon>Cladocera</taxon>
        <taxon>Anomopoda</taxon>
        <taxon>Daphniidae</taxon>
        <taxon>Daphnia</taxon>
    </lineage>
</organism>
<feature type="chain" id="PRO_5003239749" description="UPAR/Ly6 domain-containing protein" evidence="2">
    <location>
        <begin position="21"/>
        <end position="152"/>
    </location>
</feature>
<feature type="signal peptide" evidence="2">
    <location>
        <begin position="1"/>
        <end position="20"/>
    </location>
</feature>
<dbReference type="Gene3D" id="2.10.60.10">
    <property type="entry name" value="CD59"/>
    <property type="match status" value="1"/>
</dbReference>
<evidence type="ECO:0000256" key="1">
    <source>
        <dbReference type="SAM" id="Phobius"/>
    </source>
</evidence>
<dbReference type="InterPro" id="IPR016054">
    <property type="entry name" value="LY6_UPA_recep-like"/>
</dbReference>
<gene>
    <name evidence="4" type="ORF">DAPPUDRAFT_303010</name>
</gene>
<dbReference type="Pfam" id="PF00021">
    <property type="entry name" value="UPAR_LY6"/>
    <property type="match status" value="1"/>
</dbReference>
<dbReference type="InParanoid" id="E9FSZ3"/>